<dbReference type="EMBL" id="CADIKM010000009">
    <property type="protein sequence ID" value="CAB3787382.1"/>
    <property type="molecule type" value="Genomic_DNA"/>
</dbReference>
<reference evidence="2 3" key="1">
    <citation type="submission" date="2020-04" db="EMBL/GenBank/DDBJ databases">
        <authorList>
            <person name="De Canck E."/>
        </authorList>
    </citation>
    <scope>NUCLEOTIDE SEQUENCE [LARGE SCALE GENOMIC DNA]</scope>
    <source>
        <strain evidence="2 3">LMG 28138</strain>
    </source>
</reference>
<evidence type="ECO:0000256" key="1">
    <source>
        <dbReference type="SAM" id="MobiDB-lite"/>
    </source>
</evidence>
<dbReference type="AlphaFoldDB" id="A0A6S7BDE1"/>
<accession>A0A6S7BDE1</accession>
<name>A0A6S7BDE1_9BURK</name>
<keyword evidence="3" id="KW-1185">Reference proteome</keyword>
<feature type="region of interest" description="Disordered" evidence="1">
    <location>
        <begin position="64"/>
        <end position="89"/>
    </location>
</feature>
<organism evidence="2 3">
    <name type="scientific">Pararobbsia alpina</name>
    <dbReference type="NCBI Taxonomy" id="621374"/>
    <lineage>
        <taxon>Bacteria</taxon>
        <taxon>Pseudomonadati</taxon>
        <taxon>Pseudomonadota</taxon>
        <taxon>Betaproteobacteria</taxon>
        <taxon>Burkholderiales</taxon>
        <taxon>Burkholderiaceae</taxon>
        <taxon>Pararobbsia</taxon>
    </lineage>
</organism>
<evidence type="ECO:0000313" key="2">
    <source>
        <dbReference type="EMBL" id="CAB3787382.1"/>
    </source>
</evidence>
<sequence length="89" mass="10154">MEQNRDSLLQSTVQLAVAFGRLHELASQVVAAPRDRDDTVSQEAFKRLQDHLEQIEQHYGLLRHADQELQARQRAQEPEVQGGSRGDIH</sequence>
<proteinExistence type="predicted"/>
<protein>
    <submittedName>
        <fullName evidence="2">Uncharacterized protein</fullName>
    </submittedName>
</protein>
<dbReference type="Proteomes" id="UP000494115">
    <property type="component" value="Unassembled WGS sequence"/>
</dbReference>
<gene>
    <name evidence="2" type="ORF">LMG28138_02410</name>
</gene>
<dbReference type="RefSeq" id="WP_175104995.1">
    <property type="nucleotide sequence ID" value="NZ_CADIKM010000009.1"/>
</dbReference>
<evidence type="ECO:0000313" key="3">
    <source>
        <dbReference type="Proteomes" id="UP000494115"/>
    </source>
</evidence>
<feature type="compositionally biased region" description="Basic and acidic residues" evidence="1">
    <location>
        <begin position="64"/>
        <end position="77"/>
    </location>
</feature>